<dbReference type="Proteomes" id="UP000003257">
    <property type="component" value="Unassembled WGS sequence"/>
</dbReference>
<dbReference type="InterPro" id="IPR043519">
    <property type="entry name" value="NT_sf"/>
</dbReference>
<keyword evidence="3" id="KW-1185">Reference proteome</keyword>
<dbReference type="CDD" id="cd05403">
    <property type="entry name" value="NT_KNTase_like"/>
    <property type="match status" value="1"/>
</dbReference>
<dbReference type="Pfam" id="PF01909">
    <property type="entry name" value="NTP_transf_2"/>
    <property type="match status" value="1"/>
</dbReference>
<protein>
    <recommendedName>
        <fullName evidence="1">Polymerase nucleotidyl transferase domain-containing protein</fullName>
    </recommendedName>
</protein>
<evidence type="ECO:0000313" key="3">
    <source>
        <dbReference type="Proteomes" id="UP000003257"/>
    </source>
</evidence>
<dbReference type="InterPro" id="IPR002934">
    <property type="entry name" value="Polymerase_NTP_transf_dom"/>
</dbReference>
<feature type="domain" description="Polymerase nucleotidyl transferase" evidence="1">
    <location>
        <begin position="34"/>
        <end position="91"/>
    </location>
</feature>
<dbReference type="SUPFAM" id="SSF81301">
    <property type="entry name" value="Nucleotidyltransferase"/>
    <property type="match status" value="1"/>
</dbReference>
<dbReference type="RefSeq" id="WP_007121492.1">
    <property type="nucleotide sequence ID" value="NZ_ABID01000073.1"/>
</dbReference>
<comment type="caution">
    <text evidence="2">The sequence shown here is derived from an EMBL/GenBank/DDBJ whole genome shotgun (WGS) entry which is preliminary data.</text>
</comment>
<proteinExistence type="predicted"/>
<sequence length="104" mass="11370">MCKTTDIIRSRSDKRHNAALSAWYAIKSDLEAVGLKAKLFGSLANGDFRGHSDIDLVIRLGDSGMSRSAVDRIVSKASPDILVDLLFEEDLTPSDLETFVGTWA</sequence>
<evidence type="ECO:0000313" key="2">
    <source>
        <dbReference type="EMBL" id="EDQ02933.1"/>
    </source>
</evidence>
<dbReference type="Gene3D" id="3.30.460.10">
    <property type="entry name" value="Beta Polymerase, domain 2"/>
    <property type="match status" value="1"/>
</dbReference>
<organism evidence="2 3">
    <name type="scientific">Sulfitobacter indolifex HEL-45</name>
    <dbReference type="NCBI Taxonomy" id="391624"/>
    <lineage>
        <taxon>Bacteria</taxon>
        <taxon>Pseudomonadati</taxon>
        <taxon>Pseudomonadota</taxon>
        <taxon>Alphaproteobacteria</taxon>
        <taxon>Rhodobacterales</taxon>
        <taxon>Roseobacteraceae</taxon>
        <taxon>Sulfitobacter</taxon>
    </lineage>
</organism>
<name>A0ABM9X0F2_9RHOB</name>
<dbReference type="EMBL" id="ABID01000073">
    <property type="protein sequence ID" value="EDQ02933.1"/>
    <property type="molecule type" value="Genomic_DNA"/>
</dbReference>
<accession>A0ABM9X0F2</accession>
<gene>
    <name evidence="2" type="ORF">OIHEL45_19876</name>
</gene>
<reference evidence="2 3" key="1">
    <citation type="submission" date="2007-11" db="EMBL/GenBank/DDBJ databases">
        <authorList>
            <person name="Wagner-Dobler I."/>
            <person name="Ferriera S."/>
            <person name="Johnson J."/>
            <person name="Kravitz S."/>
            <person name="Beeson K."/>
            <person name="Sutton G."/>
            <person name="Rogers Y.-H."/>
            <person name="Friedman R."/>
            <person name="Frazier M."/>
            <person name="Venter J.C."/>
        </authorList>
    </citation>
    <scope>NUCLEOTIDE SEQUENCE [LARGE SCALE GENOMIC DNA]</scope>
    <source>
        <strain evidence="2 3">HEL-45</strain>
    </source>
</reference>
<evidence type="ECO:0000259" key="1">
    <source>
        <dbReference type="Pfam" id="PF01909"/>
    </source>
</evidence>